<evidence type="ECO:0000313" key="2">
    <source>
        <dbReference type="Proteomes" id="UP000266482"/>
    </source>
</evidence>
<sequence>MDFKMISENVSTFLKKQKQTILNNPQSINMVIRKLELYTDTFHGELQEMLRLEGRIVNASLLASFGPKPQLGEFNLNQLGEREKAKSKIYQLSLRLNQELQVYGPKMRAVFATHHTLEDFRNKVLILINKTINFPLQGTDLDFTIRGIRMEFHPEVWNWDRSLARLEKMFQQIGSTRVIENYLSKYGGLIQQSSDHIVKIYELYFSKCIEKYKSFYQGSEEALVPEAASASLAVGKTSEASSTAEEYIREIEREYDLEQTTRLEKITGEQQSEKNVTAVTITYSNNQQAVIRLSQLSAEEREELNRLLLRLPKLH</sequence>
<accession>A0A3A1VMG0</accession>
<proteinExistence type="predicted"/>
<protein>
    <submittedName>
        <fullName evidence="1">Uncharacterized protein</fullName>
    </submittedName>
</protein>
<organism evidence="1 2">
    <name type="scientific">Paenibacillus nanensis</name>
    <dbReference type="NCBI Taxonomy" id="393251"/>
    <lineage>
        <taxon>Bacteria</taxon>
        <taxon>Bacillati</taxon>
        <taxon>Bacillota</taxon>
        <taxon>Bacilli</taxon>
        <taxon>Bacillales</taxon>
        <taxon>Paenibacillaceae</taxon>
        <taxon>Paenibacillus</taxon>
    </lineage>
</organism>
<dbReference type="EMBL" id="QXQA01000002">
    <property type="protein sequence ID" value="RIX59703.1"/>
    <property type="molecule type" value="Genomic_DNA"/>
</dbReference>
<dbReference type="RefSeq" id="WP_119598535.1">
    <property type="nucleotide sequence ID" value="NZ_QXQA01000002.1"/>
</dbReference>
<comment type="caution">
    <text evidence="1">The sequence shown here is derived from an EMBL/GenBank/DDBJ whole genome shotgun (WGS) entry which is preliminary data.</text>
</comment>
<evidence type="ECO:0000313" key="1">
    <source>
        <dbReference type="EMBL" id="RIX59703.1"/>
    </source>
</evidence>
<name>A0A3A1VMG0_9BACL</name>
<dbReference type="AlphaFoldDB" id="A0A3A1VMG0"/>
<reference evidence="1 2" key="1">
    <citation type="submission" date="2018-09" db="EMBL/GenBank/DDBJ databases">
        <title>Paenibacillus aracenensis nov. sp. isolated from a cave in southern Spain.</title>
        <authorList>
            <person name="Jurado V."/>
            <person name="Gutierrez-Patricio S."/>
            <person name="Gonzalez-Pimentel J.L."/>
            <person name="Miller A.Z."/>
            <person name="Laiz L."/>
            <person name="Saiz-Jimenez C."/>
        </authorList>
    </citation>
    <scope>NUCLEOTIDE SEQUENCE [LARGE SCALE GENOMIC DNA]</scope>
    <source>
        <strain evidence="1 2">DSM 22867</strain>
    </source>
</reference>
<keyword evidence="2" id="KW-1185">Reference proteome</keyword>
<gene>
    <name evidence="1" type="ORF">D3P08_06140</name>
</gene>
<dbReference type="Proteomes" id="UP000266482">
    <property type="component" value="Unassembled WGS sequence"/>
</dbReference>
<dbReference type="OrthoDB" id="9818559at2"/>